<reference evidence="1 2" key="1">
    <citation type="submission" date="2020-06" db="EMBL/GenBank/DDBJ databases">
        <title>Whole-genome sequence of Allochromatium humboldtianum DSM 21881, type strain.</title>
        <authorList>
            <person name="Kyndt J.A."/>
            <person name="Meyer T.E."/>
        </authorList>
    </citation>
    <scope>NUCLEOTIDE SEQUENCE [LARGE SCALE GENOMIC DNA]</scope>
    <source>
        <strain evidence="1 2">DSM 21881</strain>
    </source>
</reference>
<dbReference type="EMBL" id="JABZEO010000011">
    <property type="protein sequence ID" value="NVZ10641.1"/>
    <property type="molecule type" value="Genomic_DNA"/>
</dbReference>
<dbReference type="InterPro" id="IPR037219">
    <property type="entry name" value="Peptidase_M41-like"/>
</dbReference>
<organism evidence="1 2">
    <name type="scientific">Allochromatium humboldtianum</name>
    <dbReference type="NCBI Taxonomy" id="504901"/>
    <lineage>
        <taxon>Bacteria</taxon>
        <taxon>Pseudomonadati</taxon>
        <taxon>Pseudomonadota</taxon>
        <taxon>Gammaproteobacteria</taxon>
        <taxon>Chromatiales</taxon>
        <taxon>Chromatiaceae</taxon>
        <taxon>Allochromatium</taxon>
    </lineage>
</organism>
<gene>
    <name evidence="1" type="ORF">HW932_15365</name>
</gene>
<evidence type="ECO:0008006" key="3">
    <source>
        <dbReference type="Google" id="ProtNLM"/>
    </source>
</evidence>
<keyword evidence="2" id="KW-1185">Reference proteome</keyword>
<evidence type="ECO:0000313" key="2">
    <source>
        <dbReference type="Proteomes" id="UP000592294"/>
    </source>
</evidence>
<dbReference type="SUPFAM" id="SSF140990">
    <property type="entry name" value="FtsH protease domain-like"/>
    <property type="match status" value="1"/>
</dbReference>
<proteinExistence type="predicted"/>
<dbReference type="Gene3D" id="1.20.58.760">
    <property type="entry name" value="Peptidase M41"/>
    <property type="match status" value="1"/>
</dbReference>
<sequence length="209" mass="22746">MNAIDRHHLDPITHDRLTGSLGRLVEHAVQVQGREALSCTRRQAAYHEAGHCIAHHTAGDRIREVKVFPSGEQWLGFTRAGQRWDAGPRTDPRADLTHARIYIAGPLAEIAFSGTPALAAGADEIVLAQGLVSLAAVKLGTDAQSLMQTTIAETFCLLSDHRRALDELATLLQRQRKLPGERVTAIFRRHAVGSSAIARRAGSKRAQFG</sequence>
<dbReference type="Proteomes" id="UP000592294">
    <property type="component" value="Unassembled WGS sequence"/>
</dbReference>
<dbReference type="GO" id="GO:0005524">
    <property type="term" value="F:ATP binding"/>
    <property type="evidence" value="ECO:0007669"/>
    <property type="project" value="InterPro"/>
</dbReference>
<evidence type="ECO:0000313" key="1">
    <source>
        <dbReference type="EMBL" id="NVZ10641.1"/>
    </source>
</evidence>
<dbReference type="AlphaFoldDB" id="A0A850RME2"/>
<dbReference type="GO" id="GO:0006508">
    <property type="term" value="P:proteolysis"/>
    <property type="evidence" value="ECO:0007669"/>
    <property type="project" value="InterPro"/>
</dbReference>
<accession>A0A850RME2</accession>
<dbReference type="GO" id="GO:0004222">
    <property type="term" value="F:metalloendopeptidase activity"/>
    <property type="evidence" value="ECO:0007669"/>
    <property type="project" value="InterPro"/>
</dbReference>
<dbReference type="RefSeq" id="WP_176977374.1">
    <property type="nucleotide sequence ID" value="NZ_JABZEO010000011.1"/>
</dbReference>
<dbReference type="GO" id="GO:0004176">
    <property type="term" value="F:ATP-dependent peptidase activity"/>
    <property type="evidence" value="ECO:0007669"/>
    <property type="project" value="InterPro"/>
</dbReference>
<protein>
    <recommendedName>
        <fullName evidence="3">Peptidase M41 domain-containing protein</fullName>
    </recommendedName>
</protein>
<comment type="caution">
    <text evidence="1">The sequence shown here is derived from an EMBL/GenBank/DDBJ whole genome shotgun (WGS) entry which is preliminary data.</text>
</comment>
<name>A0A850RME2_9GAMM</name>